<sequence>MTKKDTSSDEWVDLSDPDTDIDAGLPISITTQIPLVRIRQRSKGWRPRHWRRTWSQGGAVYTLTQKFFLNTNQTTKS</sequence>
<proteinExistence type="predicted"/>
<dbReference type="EMBL" id="JAWQEG010008829">
    <property type="protein sequence ID" value="KAK3849564.1"/>
    <property type="molecule type" value="Genomic_DNA"/>
</dbReference>
<keyword evidence="2" id="KW-1185">Reference proteome</keyword>
<dbReference type="AlphaFoldDB" id="A0AAE1BH72"/>
<evidence type="ECO:0000313" key="2">
    <source>
        <dbReference type="Proteomes" id="UP001286313"/>
    </source>
</evidence>
<name>A0AAE1BH72_PETCI</name>
<dbReference type="Proteomes" id="UP001286313">
    <property type="component" value="Unassembled WGS sequence"/>
</dbReference>
<gene>
    <name evidence="1" type="ORF">Pcinc_043688</name>
</gene>
<accession>A0AAE1BH72</accession>
<organism evidence="1 2">
    <name type="scientific">Petrolisthes cinctipes</name>
    <name type="common">Flat porcelain crab</name>
    <dbReference type="NCBI Taxonomy" id="88211"/>
    <lineage>
        <taxon>Eukaryota</taxon>
        <taxon>Metazoa</taxon>
        <taxon>Ecdysozoa</taxon>
        <taxon>Arthropoda</taxon>
        <taxon>Crustacea</taxon>
        <taxon>Multicrustacea</taxon>
        <taxon>Malacostraca</taxon>
        <taxon>Eumalacostraca</taxon>
        <taxon>Eucarida</taxon>
        <taxon>Decapoda</taxon>
        <taxon>Pleocyemata</taxon>
        <taxon>Anomura</taxon>
        <taxon>Galatheoidea</taxon>
        <taxon>Porcellanidae</taxon>
        <taxon>Petrolisthes</taxon>
    </lineage>
</organism>
<reference evidence="1" key="1">
    <citation type="submission" date="2023-10" db="EMBL/GenBank/DDBJ databases">
        <title>Genome assemblies of two species of porcelain crab, Petrolisthes cinctipes and Petrolisthes manimaculis (Anomura: Porcellanidae).</title>
        <authorList>
            <person name="Angst P."/>
        </authorList>
    </citation>
    <scope>NUCLEOTIDE SEQUENCE</scope>
    <source>
        <strain evidence="1">PB745_01</strain>
        <tissue evidence="1">Gill</tissue>
    </source>
</reference>
<comment type="caution">
    <text evidence="1">The sequence shown here is derived from an EMBL/GenBank/DDBJ whole genome shotgun (WGS) entry which is preliminary data.</text>
</comment>
<evidence type="ECO:0000313" key="1">
    <source>
        <dbReference type="EMBL" id="KAK3849564.1"/>
    </source>
</evidence>
<protein>
    <submittedName>
        <fullName evidence="1">Uncharacterized protein</fullName>
    </submittedName>
</protein>